<evidence type="ECO:0000256" key="3">
    <source>
        <dbReference type="ARBA" id="ARBA00022576"/>
    </source>
</evidence>
<evidence type="ECO:0000256" key="6">
    <source>
        <dbReference type="SAM" id="Phobius"/>
    </source>
</evidence>
<comment type="cofactor">
    <cofactor evidence="1">
        <name>pyridoxal 5'-phosphate</name>
        <dbReference type="ChEBI" id="CHEBI:597326"/>
    </cofactor>
</comment>
<evidence type="ECO:0000256" key="5">
    <source>
        <dbReference type="ARBA" id="ARBA00022898"/>
    </source>
</evidence>
<evidence type="ECO:0000313" key="8">
    <source>
        <dbReference type="EMBL" id="OLQ06980.1"/>
    </source>
</evidence>
<keyword evidence="6" id="KW-0812">Transmembrane</keyword>
<evidence type="ECO:0000256" key="1">
    <source>
        <dbReference type="ARBA" id="ARBA00001933"/>
    </source>
</evidence>
<dbReference type="InterPro" id="IPR015422">
    <property type="entry name" value="PyrdxlP-dep_Trfase_small"/>
</dbReference>
<feature type="transmembrane region" description="Helical" evidence="6">
    <location>
        <begin position="426"/>
        <end position="446"/>
    </location>
</feature>
<sequence>MAQKMVWQPRLASRILQIPGSGIREVMSKSMALRDAGKDVINWHIGRPDFDTPSHIKESCSEALRQGHVHYAPAAGIPQLRSALAERASQEYESAVDPDSVVVCNGGMEAVTVILHTFLNEGDEVIVPTPNWPNMKWAVVMAGGKPVEVPLKNGVLTAEAIAAAVTHRTKFAVLSSPGNPLGTVTGSDELKRISQVLEEKDLMAISDETYTRLYYGGSAGATAPSILAIKGMGERCFAASTFSKTYAMDGWRLGWALCPDAAAAVQVAKTRYYYSACSPTFTQHAGTTALRSSQDCVAEMLAQYNERRSVLVEGLKNIPGINLPGGSPEGAYYVFPDARHLLDEHHIAVVDGGVFGKEGKGHLRISYSCSTEDCRRGVERLARALSREHFRMNYKPDSASMPQPFRIEPAEWVGSAGMTACCGFRIWMVLFMSGILTLFLYINAMFGEDDFRESKDPPENSQAELQEAARTKNVQPAAKLNLQPQMACLAMISVSTTASELQIRVEHLSRQHEYNFRNRYLIFDTKGEDLMGPMQEVADALVKGNFVDTWMTVDYSAAYKRGVNMSAQWDDVDKFRPGHTHGRSFDDSQTADIELAHYYAVDQCDAPYIAIFQTDMIMYTQRGYSWVEEAMQALRDNEGLVLIIPSFPGIASRRVRPRPTTRPISKFFNEQLKGDVKLEDTTCQHPFTLPGRSCLVDIHRYRRLPGRSQIFEYRCGGQLVRGIPCRSLKYVRKCGGLRTWEAAVECVICNSENTRQAHLSNWQKSWVQHAPLTSVRYDMARLKSDVIIIEAGRDAADMGSEYKGLVP</sequence>
<reference evidence="8 9" key="1">
    <citation type="submission" date="2016-02" db="EMBL/GenBank/DDBJ databases">
        <title>Genome analysis of coral dinoflagellate symbionts highlights evolutionary adaptations to a symbiotic lifestyle.</title>
        <authorList>
            <person name="Aranda M."/>
            <person name="Li Y."/>
            <person name="Liew Y.J."/>
            <person name="Baumgarten S."/>
            <person name="Simakov O."/>
            <person name="Wilson M."/>
            <person name="Piel J."/>
            <person name="Ashoor H."/>
            <person name="Bougouffa S."/>
            <person name="Bajic V.B."/>
            <person name="Ryu T."/>
            <person name="Ravasi T."/>
            <person name="Bayer T."/>
            <person name="Micklem G."/>
            <person name="Kim H."/>
            <person name="Bhak J."/>
            <person name="Lajeunesse T.C."/>
            <person name="Voolstra C.R."/>
        </authorList>
    </citation>
    <scope>NUCLEOTIDE SEQUENCE [LARGE SCALE GENOMIC DNA]</scope>
    <source>
        <strain evidence="8 9">CCMP2467</strain>
    </source>
</reference>
<keyword evidence="6" id="KW-0472">Membrane</keyword>
<organism evidence="8 9">
    <name type="scientific">Symbiodinium microadriaticum</name>
    <name type="common">Dinoflagellate</name>
    <name type="synonym">Zooxanthella microadriatica</name>
    <dbReference type="NCBI Taxonomy" id="2951"/>
    <lineage>
        <taxon>Eukaryota</taxon>
        <taxon>Sar</taxon>
        <taxon>Alveolata</taxon>
        <taxon>Dinophyceae</taxon>
        <taxon>Suessiales</taxon>
        <taxon>Symbiodiniaceae</taxon>
        <taxon>Symbiodinium</taxon>
    </lineage>
</organism>
<dbReference type="InterPro" id="IPR015424">
    <property type="entry name" value="PyrdxlP-dep_Trfase"/>
</dbReference>
<evidence type="ECO:0000256" key="2">
    <source>
        <dbReference type="ARBA" id="ARBA00007441"/>
    </source>
</evidence>
<keyword evidence="9" id="KW-1185">Reference proteome</keyword>
<accession>A0A1Q9EHS8</accession>
<evidence type="ECO:0000313" key="9">
    <source>
        <dbReference type="Proteomes" id="UP000186817"/>
    </source>
</evidence>
<proteinExistence type="inferred from homology"/>
<dbReference type="Proteomes" id="UP000186817">
    <property type="component" value="Unassembled WGS sequence"/>
</dbReference>
<gene>
    <name evidence="8" type="primary">aspC</name>
    <name evidence="8" type="ORF">AK812_SmicGene9646</name>
</gene>
<comment type="similarity">
    <text evidence="2">Belongs to the class-I pyridoxal-phosphate-dependent aminotransferase family.</text>
</comment>
<dbReference type="InterPro" id="IPR015421">
    <property type="entry name" value="PyrdxlP-dep_Trfase_major"/>
</dbReference>
<dbReference type="EMBL" id="LSRX01000148">
    <property type="protein sequence ID" value="OLQ06980.1"/>
    <property type="molecule type" value="Genomic_DNA"/>
</dbReference>
<name>A0A1Q9EHS8_SYMMI</name>
<evidence type="ECO:0000256" key="4">
    <source>
        <dbReference type="ARBA" id="ARBA00022679"/>
    </source>
</evidence>
<dbReference type="Gene3D" id="3.40.640.10">
    <property type="entry name" value="Type I PLP-dependent aspartate aminotransferase-like (Major domain)"/>
    <property type="match status" value="1"/>
</dbReference>
<keyword evidence="4 8" id="KW-0808">Transferase</keyword>
<evidence type="ECO:0000259" key="7">
    <source>
        <dbReference type="Pfam" id="PF00155"/>
    </source>
</evidence>
<dbReference type="AlphaFoldDB" id="A0A1Q9EHS8"/>
<dbReference type="InterPro" id="IPR004839">
    <property type="entry name" value="Aminotransferase_I/II_large"/>
</dbReference>
<dbReference type="SUPFAM" id="SSF53383">
    <property type="entry name" value="PLP-dependent transferases"/>
    <property type="match status" value="1"/>
</dbReference>
<dbReference type="InterPro" id="IPR050596">
    <property type="entry name" value="AspAT/PAT-like"/>
</dbReference>
<dbReference type="GO" id="GO:0006520">
    <property type="term" value="P:amino acid metabolic process"/>
    <property type="evidence" value="ECO:0007669"/>
    <property type="project" value="InterPro"/>
</dbReference>
<feature type="domain" description="Aminotransferase class I/classII large" evidence="7">
    <location>
        <begin position="38"/>
        <end position="381"/>
    </location>
</feature>
<keyword evidence="6" id="KW-1133">Transmembrane helix</keyword>
<keyword evidence="3 8" id="KW-0032">Aminotransferase</keyword>
<dbReference type="GO" id="GO:0030170">
    <property type="term" value="F:pyridoxal phosphate binding"/>
    <property type="evidence" value="ECO:0007669"/>
    <property type="project" value="InterPro"/>
</dbReference>
<protein>
    <submittedName>
        <fullName evidence="8">Aspartate aminotransferase</fullName>
    </submittedName>
</protein>
<dbReference type="GO" id="GO:0008483">
    <property type="term" value="F:transaminase activity"/>
    <property type="evidence" value="ECO:0007669"/>
    <property type="project" value="UniProtKB-KW"/>
</dbReference>
<dbReference type="Pfam" id="PF00155">
    <property type="entry name" value="Aminotran_1_2"/>
    <property type="match status" value="1"/>
</dbReference>
<dbReference type="Gene3D" id="3.90.1150.10">
    <property type="entry name" value="Aspartate Aminotransferase, domain 1"/>
    <property type="match status" value="1"/>
</dbReference>
<dbReference type="CDD" id="cd00609">
    <property type="entry name" value="AAT_like"/>
    <property type="match status" value="1"/>
</dbReference>
<dbReference type="PANTHER" id="PTHR46383">
    <property type="entry name" value="ASPARTATE AMINOTRANSFERASE"/>
    <property type="match status" value="1"/>
</dbReference>
<comment type="caution">
    <text evidence="8">The sequence shown here is derived from an EMBL/GenBank/DDBJ whole genome shotgun (WGS) entry which is preliminary data.</text>
</comment>
<dbReference type="OrthoDB" id="6500941at2759"/>
<keyword evidence="5" id="KW-0663">Pyridoxal phosphate</keyword>